<dbReference type="SUPFAM" id="SSF56019">
    <property type="entry name" value="The spindle assembly checkpoint protein mad2"/>
    <property type="match status" value="1"/>
</dbReference>
<dbReference type="AlphaFoldDB" id="A0A0N4UEM1"/>
<accession>A0A0N4UEM1</accession>
<dbReference type="OrthoDB" id="21254at2759"/>
<keyword evidence="3" id="KW-1185">Reference proteome</keyword>
<protein>
    <submittedName>
        <fullName evidence="4">DUF4371 domain-containing protein</fullName>
    </submittedName>
</protein>
<dbReference type="Proteomes" id="UP000038040">
    <property type="component" value="Unplaced"/>
</dbReference>
<evidence type="ECO:0000313" key="4">
    <source>
        <dbReference type="WBParaSite" id="DME_0000583101-mRNA-1"/>
    </source>
</evidence>
<dbReference type="Gene3D" id="3.30.900.10">
    <property type="entry name" value="HORMA domain"/>
    <property type="match status" value="1"/>
</dbReference>
<proteinExistence type="predicted"/>
<dbReference type="EMBL" id="UYYG01000008">
    <property type="protein sequence ID" value="VDN50852.1"/>
    <property type="molecule type" value="Genomic_DNA"/>
</dbReference>
<dbReference type="WBParaSite" id="DME_0000583101-mRNA-1">
    <property type="protein sequence ID" value="DME_0000583101-mRNA-1"/>
    <property type="gene ID" value="DME_0000583101"/>
</dbReference>
<gene>
    <name evidence="1" type="ORF">DME_LOCUS825</name>
</gene>
<reference evidence="4" key="1">
    <citation type="submission" date="2017-02" db="UniProtKB">
        <authorList>
            <consortium name="WormBaseParasite"/>
        </authorList>
    </citation>
    <scope>IDENTIFICATION</scope>
</reference>
<organism evidence="2 4">
    <name type="scientific">Dracunculus medinensis</name>
    <name type="common">Guinea worm</name>
    <dbReference type="NCBI Taxonomy" id="318479"/>
    <lineage>
        <taxon>Eukaryota</taxon>
        <taxon>Metazoa</taxon>
        <taxon>Ecdysozoa</taxon>
        <taxon>Nematoda</taxon>
        <taxon>Chromadorea</taxon>
        <taxon>Rhabditida</taxon>
        <taxon>Spirurina</taxon>
        <taxon>Dracunculoidea</taxon>
        <taxon>Dracunculidae</taxon>
        <taxon>Dracunculus</taxon>
    </lineage>
</organism>
<dbReference type="InterPro" id="IPR036570">
    <property type="entry name" value="HORMA_dom_sf"/>
</dbReference>
<name>A0A0N4UEM1_DRAME</name>
<evidence type="ECO:0000313" key="2">
    <source>
        <dbReference type="Proteomes" id="UP000038040"/>
    </source>
</evidence>
<sequence>MVKEGSGRECISRGILAKQAAVIKVGSKSFDQKEGVTYIILDYLKWLCHTTIFVSCLYPSKAFITIAYGRIFLHKCIDKNVVQYIDRSLHSVSRWIRRCKLKAFSACVVDDNERVIIEFLVQIQSLFIQVADSISNYRTQIAILKRNMERSLLHIFEAHNEVDRIENKGVV</sequence>
<reference evidence="1 3" key="2">
    <citation type="submission" date="2018-11" db="EMBL/GenBank/DDBJ databases">
        <authorList>
            <consortium name="Pathogen Informatics"/>
        </authorList>
    </citation>
    <scope>NUCLEOTIDE SEQUENCE [LARGE SCALE GENOMIC DNA]</scope>
</reference>
<dbReference type="STRING" id="318479.A0A0N4UEM1"/>
<dbReference type="Proteomes" id="UP000274756">
    <property type="component" value="Unassembled WGS sequence"/>
</dbReference>
<evidence type="ECO:0000313" key="1">
    <source>
        <dbReference type="EMBL" id="VDN50852.1"/>
    </source>
</evidence>
<evidence type="ECO:0000313" key="3">
    <source>
        <dbReference type="Proteomes" id="UP000274756"/>
    </source>
</evidence>